<dbReference type="AlphaFoldDB" id="A0A9W9RLJ3"/>
<feature type="region of interest" description="Disordered" evidence="1">
    <location>
        <begin position="1"/>
        <end position="31"/>
    </location>
</feature>
<protein>
    <submittedName>
        <fullName evidence="2">Uncharacterized protein</fullName>
    </submittedName>
</protein>
<evidence type="ECO:0000313" key="3">
    <source>
        <dbReference type="Proteomes" id="UP001148299"/>
    </source>
</evidence>
<reference evidence="2" key="2">
    <citation type="journal article" date="2023" name="IMA Fungus">
        <title>Comparative genomic study of the Penicillium genus elucidates a diverse pangenome and 15 lateral gene transfer events.</title>
        <authorList>
            <person name="Petersen C."/>
            <person name="Sorensen T."/>
            <person name="Nielsen M.R."/>
            <person name="Sondergaard T.E."/>
            <person name="Sorensen J.L."/>
            <person name="Fitzpatrick D.A."/>
            <person name="Frisvad J.C."/>
            <person name="Nielsen K.L."/>
        </authorList>
    </citation>
    <scope>NUCLEOTIDE SEQUENCE</scope>
    <source>
        <strain evidence="2">IBT 35675</strain>
    </source>
</reference>
<accession>A0A9W9RLJ3</accession>
<comment type="caution">
    <text evidence="2">The sequence shown here is derived from an EMBL/GenBank/DDBJ whole genome shotgun (WGS) entry which is preliminary data.</text>
</comment>
<evidence type="ECO:0000313" key="2">
    <source>
        <dbReference type="EMBL" id="KAJ5362435.1"/>
    </source>
</evidence>
<reference evidence="2" key="1">
    <citation type="submission" date="2022-12" db="EMBL/GenBank/DDBJ databases">
        <authorList>
            <person name="Petersen C."/>
        </authorList>
    </citation>
    <scope>NUCLEOTIDE SEQUENCE</scope>
    <source>
        <strain evidence="2">IBT 35675</strain>
    </source>
</reference>
<dbReference type="Proteomes" id="UP001148299">
    <property type="component" value="Unassembled WGS sequence"/>
</dbReference>
<sequence length="163" mass="17850">MIRPSGSRTRPLASTYQSSRGIATGSGQLPSRRLEADSHQLQIIRPQCTSTLTTNSPKDVQFDKVDLNHLHTSVGTFNLENVVPMKTSLNRSAPLPNQTGYSLNDDRIWITYKGENLLWLPSECRSAVVSSSSIPSNMAIGCSSGRVLIFSFSKETPVITPQT</sequence>
<organism evidence="2 3">
    <name type="scientific">Penicillium brevicompactum</name>
    <dbReference type="NCBI Taxonomy" id="5074"/>
    <lineage>
        <taxon>Eukaryota</taxon>
        <taxon>Fungi</taxon>
        <taxon>Dikarya</taxon>
        <taxon>Ascomycota</taxon>
        <taxon>Pezizomycotina</taxon>
        <taxon>Eurotiomycetes</taxon>
        <taxon>Eurotiomycetidae</taxon>
        <taxon>Eurotiales</taxon>
        <taxon>Aspergillaceae</taxon>
        <taxon>Penicillium</taxon>
    </lineage>
</organism>
<keyword evidence="3" id="KW-1185">Reference proteome</keyword>
<evidence type="ECO:0000256" key="1">
    <source>
        <dbReference type="SAM" id="MobiDB-lite"/>
    </source>
</evidence>
<feature type="compositionally biased region" description="Polar residues" evidence="1">
    <location>
        <begin position="1"/>
        <end position="29"/>
    </location>
</feature>
<dbReference type="EMBL" id="JAPZBR010000002">
    <property type="protein sequence ID" value="KAJ5362435.1"/>
    <property type="molecule type" value="Genomic_DNA"/>
</dbReference>
<gene>
    <name evidence="2" type="ORF">N7541_003279</name>
</gene>
<name>A0A9W9RLJ3_PENBR</name>
<proteinExistence type="predicted"/>